<keyword evidence="4" id="KW-0732">Signal</keyword>
<dbReference type="PANTHER" id="PTHR34876:SF4">
    <property type="entry name" value="1,4-BETA-D-GLUCAN CELLOBIOHYDROLASE C-RELATED"/>
    <property type="match status" value="1"/>
</dbReference>
<accession>A0A841FH16</accession>
<dbReference type="GO" id="GO:0004553">
    <property type="term" value="F:hydrolase activity, hydrolyzing O-glycosyl compounds"/>
    <property type="evidence" value="ECO:0007669"/>
    <property type="project" value="InterPro"/>
</dbReference>
<dbReference type="Pfam" id="PF02018">
    <property type="entry name" value="CBM_4_9"/>
    <property type="match status" value="1"/>
</dbReference>
<keyword evidence="4" id="KW-0119">Carbohydrate metabolism</keyword>
<dbReference type="Gene3D" id="3.20.20.40">
    <property type="entry name" value="1, 4-beta cellobiohydrolase"/>
    <property type="match status" value="1"/>
</dbReference>
<keyword evidence="4" id="KW-0624">Polysaccharide degradation</keyword>
<organism evidence="6 7">
    <name type="scientific">Phytomonospora endophytica</name>
    <dbReference type="NCBI Taxonomy" id="714109"/>
    <lineage>
        <taxon>Bacteria</taxon>
        <taxon>Bacillati</taxon>
        <taxon>Actinomycetota</taxon>
        <taxon>Actinomycetes</taxon>
        <taxon>Micromonosporales</taxon>
        <taxon>Micromonosporaceae</taxon>
        <taxon>Phytomonospora</taxon>
    </lineage>
</organism>
<feature type="binding site" evidence="3">
    <location>
        <position position="382"/>
    </location>
    <ligand>
        <name>substrate</name>
    </ligand>
</feature>
<comment type="caution">
    <text evidence="6">The sequence shown here is derived from an EMBL/GenBank/DDBJ whole genome shotgun (WGS) entry which is preliminary data.</text>
</comment>
<dbReference type="InterPro" id="IPR003305">
    <property type="entry name" value="CenC_carb-bd"/>
</dbReference>
<dbReference type="Proteomes" id="UP000548476">
    <property type="component" value="Unassembled WGS sequence"/>
</dbReference>
<proteinExistence type="inferred from homology"/>
<dbReference type="InterPro" id="IPR008979">
    <property type="entry name" value="Galactose-bd-like_sf"/>
</dbReference>
<dbReference type="InterPro" id="IPR016288">
    <property type="entry name" value="Beta_cellobiohydrolase"/>
</dbReference>
<keyword evidence="1 4" id="KW-0378">Hydrolase</keyword>
<evidence type="ECO:0000256" key="3">
    <source>
        <dbReference type="PIRSR" id="PIRSR001100-2"/>
    </source>
</evidence>
<reference evidence="6 7" key="1">
    <citation type="submission" date="2020-08" db="EMBL/GenBank/DDBJ databases">
        <title>Genomic Encyclopedia of Type Strains, Phase IV (KMG-IV): sequencing the most valuable type-strain genomes for metagenomic binning, comparative biology and taxonomic classification.</title>
        <authorList>
            <person name="Goeker M."/>
        </authorList>
    </citation>
    <scope>NUCLEOTIDE SEQUENCE [LARGE SCALE GENOMIC DNA]</scope>
    <source>
        <strain evidence="6 7">YIM 65646</strain>
    </source>
</reference>
<evidence type="ECO:0000259" key="5">
    <source>
        <dbReference type="Pfam" id="PF02018"/>
    </source>
</evidence>
<evidence type="ECO:0000256" key="1">
    <source>
        <dbReference type="ARBA" id="ARBA00022801"/>
    </source>
</evidence>
<dbReference type="PANTHER" id="PTHR34876">
    <property type="match status" value="1"/>
</dbReference>
<dbReference type="EC" id="3.2.1.-" evidence="4"/>
<dbReference type="SUPFAM" id="SSF51989">
    <property type="entry name" value="Glycosyl hydrolases family 6, cellulases"/>
    <property type="match status" value="1"/>
</dbReference>
<protein>
    <recommendedName>
        <fullName evidence="4">Glucanase</fullName>
        <ecNumber evidence="4">3.2.1.-</ecNumber>
    </recommendedName>
</protein>
<dbReference type="AlphaFoldDB" id="A0A841FH16"/>
<feature type="binding site" evidence="3">
    <location>
        <position position="355"/>
    </location>
    <ligand>
        <name>substrate</name>
    </ligand>
</feature>
<dbReference type="PIRSF" id="PIRSF001100">
    <property type="entry name" value="Beta_cellobiohydrolase"/>
    <property type="match status" value="1"/>
</dbReference>
<dbReference type="EMBL" id="JACHGT010000006">
    <property type="protein sequence ID" value="MBB6035164.1"/>
    <property type="molecule type" value="Genomic_DNA"/>
</dbReference>
<dbReference type="GO" id="GO:0030245">
    <property type="term" value="P:cellulose catabolic process"/>
    <property type="evidence" value="ECO:0007669"/>
    <property type="project" value="UniProtKB-KW"/>
</dbReference>
<keyword evidence="4" id="KW-0136">Cellulose degradation</keyword>
<feature type="binding site" evidence="3">
    <location>
        <position position="422"/>
    </location>
    <ligand>
        <name>substrate</name>
    </ligand>
</feature>
<dbReference type="Gene3D" id="2.60.120.260">
    <property type="entry name" value="Galactose-binding domain-like"/>
    <property type="match status" value="1"/>
</dbReference>
<sequence>MKKPLRYGIIGLAVLAVGVPVVVNATAGAEEPGGAPAGVGAAAVTELVTNGGFSNGTTGWWNGPNTTMAVGGGVLNVNVTGTPANYWDAPMGQDGLKLENGKSYTISFDAKASKAVTVRSTVQLNVAPYTAPHDKEIALTTTSKRFSYTFTSNISTTAGQVGFQLGRNGAYTFSLDNISLTTETATQPAGEFYVDPENNAYKWIGLNPNDPDKATIEANIASKAGAKWFGSWSGETEGAIEESVDDYVTAAATAGKTPILAAYNIYGRDCGGYSEGGPETAGEYEAWIRGFAAGIGSRKAIVIIEPDAVAQAIDCDEMTPANLATRRHLLTYATEQLKSKAPGAWSYLDAGNAGWLPEADMAAELQQSGIANVRGFSVNVSNYKATGASNTYAAAVNNLLPTSKKWVVDTSRNGTQNTDGDWCNSRGSKLGVTSQAGTGGAEYFLWVKFPGDSDGECTHAGHNDPRAGDFVERFALALISGNWSGI</sequence>
<evidence type="ECO:0000313" key="6">
    <source>
        <dbReference type="EMBL" id="MBB6035164.1"/>
    </source>
</evidence>
<feature type="domain" description="CBM-cenC" evidence="5">
    <location>
        <begin position="46"/>
        <end position="166"/>
    </location>
</feature>
<dbReference type="SUPFAM" id="SSF49785">
    <property type="entry name" value="Galactose-binding domain-like"/>
    <property type="match status" value="1"/>
</dbReference>
<evidence type="ECO:0000313" key="7">
    <source>
        <dbReference type="Proteomes" id="UP000548476"/>
    </source>
</evidence>
<dbReference type="Pfam" id="PF01341">
    <property type="entry name" value="Glyco_hydro_6"/>
    <property type="match status" value="1"/>
</dbReference>
<feature type="active site" description="Proton acceptor" evidence="2">
    <location>
        <position position="454"/>
    </location>
</feature>
<feature type="active site" description="Proton donor" evidence="2">
    <location>
        <position position="307"/>
    </location>
</feature>
<dbReference type="PRINTS" id="PR00733">
    <property type="entry name" value="GLHYDRLASE6"/>
</dbReference>
<evidence type="ECO:0000256" key="2">
    <source>
        <dbReference type="PIRSR" id="PIRSR001100-1"/>
    </source>
</evidence>
<dbReference type="InterPro" id="IPR036434">
    <property type="entry name" value="Beta_cellobiohydrolase_sf"/>
</dbReference>
<feature type="chain" id="PRO_5033102831" description="Glucanase" evidence="4">
    <location>
        <begin position="26"/>
        <end position="486"/>
    </location>
</feature>
<feature type="binding site" evidence="3">
    <location>
        <position position="448"/>
    </location>
    <ligand>
        <name>substrate</name>
    </ligand>
</feature>
<evidence type="ECO:0000256" key="4">
    <source>
        <dbReference type="RuleBase" id="RU361186"/>
    </source>
</evidence>
<name>A0A841FH16_9ACTN</name>
<keyword evidence="4 6" id="KW-0326">Glycosidase</keyword>
<feature type="binding site" evidence="3">
    <location>
        <position position="228"/>
    </location>
    <ligand>
        <name>substrate</name>
    </ligand>
</feature>
<comment type="similarity">
    <text evidence="4">Belongs to the glycosyl hydrolase family 6.</text>
</comment>
<dbReference type="RefSeq" id="WP_184788027.1">
    <property type="nucleotide sequence ID" value="NZ_BONT01000006.1"/>
</dbReference>
<feature type="signal peptide" evidence="4">
    <location>
        <begin position="1"/>
        <end position="25"/>
    </location>
</feature>
<keyword evidence="7" id="KW-1185">Reference proteome</keyword>
<gene>
    <name evidence="6" type="ORF">HNR73_003021</name>
</gene>